<dbReference type="NCBIfam" id="NF003641">
    <property type="entry name" value="PRK05279.1"/>
    <property type="match status" value="1"/>
</dbReference>
<evidence type="ECO:0000313" key="10">
    <source>
        <dbReference type="EMBL" id="MFA9459409.1"/>
    </source>
</evidence>
<comment type="subcellular location">
    <subcellularLocation>
        <location evidence="8">Cytoplasm</location>
    </subcellularLocation>
</comment>
<evidence type="ECO:0000313" key="11">
    <source>
        <dbReference type="Proteomes" id="UP001575181"/>
    </source>
</evidence>
<keyword evidence="11" id="KW-1185">Reference proteome</keyword>
<gene>
    <name evidence="8 10" type="primary">argA</name>
    <name evidence="10" type="ORF">ACERLL_01045</name>
</gene>
<dbReference type="Gene3D" id="3.40.630.30">
    <property type="match status" value="1"/>
</dbReference>
<evidence type="ECO:0000256" key="8">
    <source>
        <dbReference type="HAMAP-Rule" id="MF_01105"/>
    </source>
</evidence>
<accession>A0ABV4TQJ2</accession>
<evidence type="ECO:0000256" key="2">
    <source>
        <dbReference type="ARBA" id="ARBA00009145"/>
    </source>
</evidence>
<dbReference type="EMBL" id="JBGUAW010000001">
    <property type="protein sequence ID" value="MFA9459409.1"/>
    <property type="molecule type" value="Genomic_DNA"/>
</dbReference>
<comment type="miscellaneous">
    <text evidence="8">In bacteria which possess the bifunctional enzyme ornithine acetyltransferase/N-acetylglutamate synthase (ArgJ), ArgA fulfills an anaplerotic role.</text>
</comment>
<dbReference type="InterPro" id="IPR010167">
    <property type="entry name" value="NH2A_AcTrfase"/>
</dbReference>
<comment type="pathway">
    <text evidence="1 8">Amino-acid biosynthesis; L-arginine biosynthesis; N(2)-acetyl-L-ornithine from L-glutamate: step 1/4.</text>
</comment>
<dbReference type="Proteomes" id="UP001575181">
    <property type="component" value="Unassembled WGS sequence"/>
</dbReference>
<dbReference type="SUPFAM" id="SSF53633">
    <property type="entry name" value="Carbamate kinase-like"/>
    <property type="match status" value="1"/>
</dbReference>
<dbReference type="InterPro" id="IPR036393">
    <property type="entry name" value="AceGlu_kinase-like_sf"/>
</dbReference>
<dbReference type="CDD" id="cd04301">
    <property type="entry name" value="NAT_SF"/>
    <property type="match status" value="1"/>
</dbReference>
<dbReference type="Pfam" id="PF00583">
    <property type="entry name" value="Acetyltransf_1"/>
    <property type="match status" value="1"/>
</dbReference>
<keyword evidence="6 8" id="KW-0012">Acyltransferase</keyword>
<feature type="domain" description="N-acetyltransferase" evidence="9">
    <location>
        <begin position="293"/>
        <end position="432"/>
    </location>
</feature>
<dbReference type="PROSITE" id="PS51186">
    <property type="entry name" value="GNAT"/>
    <property type="match status" value="1"/>
</dbReference>
<dbReference type="EC" id="2.3.1.1" evidence="8"/>
<dbReference type="PIRSF" id="PIRSF000423">
    <property type="entry name" value="ArgA"/>
    <property type="match status" value="1"/>
</dbReference>
<dbReference type="Gene3D" id="3.40.1160.10">
    <property type="entry name" value="Acetylglutamate kinase-like"/>
    <property type="match status" value="1"/>
</dbReference>
<evidence type="ECO:0000256" key="3">
    <source>
        <dbReference type="ARBA" id="ARBA00022571"/>
    </source>
</evidence>
<proteinExistence type="inferred from homology"/>
<name>A0ABV4TQJ2_9GAMM</name>
<dbReference type="PANTHER" id="PTHR30602">
    <property type="entry name" value="AMINO-ACID ACETYLTRANSFERASE"/>
    <property type="match status" value="1"/>
</dbReference>
<keyword evidence="4 8" id="KW-0028">Amino-acid biosynthesis</keyword>
<evidence type="ECO:0000256" key="7">
    <source>
        <dbReference type="ARBA" id="ARBA00048372"/>
    </source>
</evidence>
<evidence type="ECO:0000256" key="4">
    <source>
        <dbReference type="ARBA" id="ARBA00022605"/>
    </source>
</evidence>
<organism evidence="10 11">
    <name type="scientific">Thiohalorhabdus methylotrophus</name>
    <dbReference type="NCBI Taxonomy" id="3242694"/>
    <lineage>
        <taxon>Bacteria</taxon>
        <taxon>Pseudomonadati</taxon>
        <taxon>Pseudomonadota</taxon>
        <taxon>Gammaproteobacteria</taxon>
        <taxon>Thiohalorhabdales</taxon>
        <taxon>Thiohalorhabdaceae</taxon>
        <taxon>Thiohalorhabdus</taxon>
    </lineage>
</organism>
<comment type="catalytic activity">
    <reaction evidence="7 8">
        <text>L-glutamate + acetyl-CoA = N-acetyl-L-glutamate + CoA + H(+)</text>
        <dbReference type="Rhea" id="RHEA:24292"/>
        <dbReference type="ChEBI" id="CHEBI:15378"/>
        <dbReference type="ChEBI" id="CHEBI:29985"/>
        <dbReference type="ChEBI" id="CHEBI:44337"/>
        <dbReference type="ChEBI" id="CHEBI:57287"/>
        <dbReference type="ChEBI" id="CHEBI:57288"/>
        <dbReference type="EC" id="2.3.1.1"/>
    </reaction>
</comment>
<dbReference type="InterPro" id="IPR001048">
    <property type="entry name" value="Asp/Glu/Uridylate_kinase"/>
</dbReference>
<dbReference type="GO" id="GO:0016746">
    <property type="term" value="F:acyltransferase activity"/>
    <property type="evidence" value="ECO:0007669"/>
    <property type="project" value="UniProtKB-KW"/>
</dbReference>
<reference evidence="10 11" key="1">
    <citation type="submission" date="2024-08" db="EMBL/GenBank/DDBJ databases">
        <title>Whole-genome sequencing of halo(alkali)philic microorganisms from hypersaline lakes.</title>
        <authorList>
            <person name="Sorokin D.Y."/>
            <person name="Merkel A.Y."/>
            <person name="Messina E."/>
            <person name="Yakimov M."/>
        </authorList>
    </citation>
    <scope>NUCLEOTIDE SEQUENCE [LARGE SCALE GENOMIC DNA]</scope>
    <source>
        <strain evidence="10 11">Cl-TMA</strain>
    </source>
</reference>
<dbReference type="NCBIfam" id="TIGR01890">
    <property type="entry name" value="N-Ac-Glu-synth"/>
    <property type="match status" value="1"/>
</dbReference>
<evidence type="ECO:0000256" key="6">
    <source>
        <dbReference type="ARBA" id="ARBA00023315"/>
    </source>
</evidence>
<sequence length="440" mass="47659">MADRSTPRFVRSFRDAAPYVHAFRGRTFVVVFGGEMVAEGQFTALAHDLALLNSLGVRLVLVHGARPQIEERIAAHGGELRYEQGWRVTDAAALGAVKEGVGRLRLEIEAALSMGLAHTPMAGAALRVVSGNFLRARPVGVRGGVDFEYTGEVRSVDVEGIGRCLDADEMVLLSPVGASPTGELFNLRAEEVASSAAAALGADKLLFLVDTPGLEDIDGRLQGHLAPEEVSRVLEARADLPEEIALHLQTALHACTAGVRRVHLVSRHRDGAVLQELFTRDGVGTLITGERYEDTRPAHEDDIGGILELIEPLEAEGVLVRRGRERLETEIGDFLVMERDGAVVATAALHPFPEQGVAELACLAVHPDYRGGGRGEVLLGQVEERARGQGLHGLFVLTTRAAHWFLERGFAETGLDALPVERRALYNLDRRSKVFWKAIA</sequence>
<keyword evidence="5 8" id="KW-0808">Transferase</keyword>
<dbReference type="CDD" id="cd04237">
    <property type="entry name" value="AAK_NAGS-ABP"/>
    <property type="match status" value="1"/>
</dbReference>
<dbReference type="InterPro" id="IPR016181">
    <property type="entry name" value="Acyl_CoA_acyltransferase"/>
</dbReference>
<dbReference type="HAMAP" id="MF_01105">
    <property type="entry name" value="N_acetyl_glu_synth"/>
    <property type="match status" value="1"/>
</dbReference>
<comment type="similarity">
    <text evidence="2 8">Belongs to the acetyltransferase family. ArgA subfamily.</text>
</comment>
<dbReference type="InterPro" id="IPR033719">
    <property type="entry name" value="NAGS_kin"/>
</dbReference>
<dbReference type="PANTHER" id="PTHR30602:SF12">
    <property type="entry name" value="AMINO-ACID ACETYLTRANSFERASE NAGS1, CHLOROPLASTIC-RELATED"/>
    <property type="match status" value="1"/>
</dbReference>
<keyword evidence="8" id="KW-0963">Cytoplasm</keyword>
<evidence type="ECO:0000256" key="5">
    <source>
        <dbReference type="ARBA" id="ARBA00022679"/>
    </source>
</evidence>
<dbReference type="RefSeq" id="WP_373654194.1">
    <property type="nucleotide sequence ID" value="NZ_JBGUAW010000001.1"/>
</dbReference>
<comment type="caution">
    <text evidence="10">The sequence shown here is derived from an EMBL/GenBank/DDBJ whole genome shotgun (WGS) entry which is preliminary data.</text>
</comment>
<evidence type="ECO:0000259" key="9">
    <source>
        <dbReference type="PROSITE" id="PS51186"/>
    </source>
</evidence>
<dbReference type="Pfam" id="PF00696">
    <property type="entry name" value="AA_kinase"/>
    <property type="match status" value="1"/>
</dbReference>
<evidence type="ECO:0000256" key="1">
    <source>
        <dbReference type="ARBA" id="ARBA00004925"/>
    </source>
</evidence>
<dbReference type="SUPFAM" id="SSF55729">
    <property type="entry name" value="Acyl-CoA N-acyltransferases (Nat)"/>
    <property type="match status" value="1"/>
</dbReference>
<protein>
    <recommendedName>
        <fullName evidence="8">Amino-acid acetyltransferase</fullName>
        <ecNumber evidence="8">2.3.1.1</ecNumber>
    </recommendedName>
    <alternativeName>
        <fullName evidence="8">N-acetylglutamate synthase</fullName>
        <shortName evidence="8">AGS</shortName>
        <shortName evidence="8">NAGS</shortName>
    </alternativeName>
</protein>
<keyword evidence="3 8" id="KW-0055">Arginine biosynthesis</keyword>
<dbReference type="InterPro" id="IPR000182">
    <property type="entry name" value="GNAT_dom"/>
</dbReference>